<dbReference type="InterPro" id="IPR008920">
    <property type="entry name" value="TF_FadR/GntR_C"/>
</dbReference>
<dbReference type="CDD" id="cd07377">
    <property type="entry name" value="WHTH_GntR"/>
    <property type="match status" value="1"/>
</dbReference>
<dbReference type="RefSeq" id="WP_326617647.1">
    <property type="nucleotide sequence ID" value="NZ_CP109106.1"/>
</dbReference>
<dbReference type="SUPFAM" id="SSF46785">
    <property type="entry name" value="Winged helix' DNA-binding domain"/>
    <property type="match status" value="1"/>
</dbReference>
<keyword evidence="3" id="KW-0804">Transcription</keyword>
<dbReference type="Pfam" id="PF00392">
    <property type="entry name" value="GntR"/>
    <property type="match status" value="1"/>
</dbReference>
<dbReference type="Gene3D" id="1.10.10.10">
    <property type="entry name" value="Winged helix-like DNA-binding domain superfamily/Winged helix DNA-binding domain"/>
    <property type="match status" value="1"/>
</dbReference>
<dbReference type="PANTHER" id="PTHR43537">
    <property type="entry name" value="TRANSCRIPTIONAL REGULATOR, GNTR FAMILY"/>
    <property type="match status" value="1"/>
</dbReference>
<reference evidence="5 6" key="1">
    <citation type="submission" date="2022-10" db="EMBL/GenBank/DDBJ databases">
        <title>The complete genomes of actinobacterial strains from the NBC collection.</title>
        <authorList>
            <person name="Joergensen T.S."/>
            <person name="Alvarez Arevalo M."/>
            <person name="Sterndorff E.B."/>
            <person name="Faurdal D."/>
            <person name="Vuksanovic O."/>
            <person name="Mourched A.-S."/>
            <person name="Charusanti P."/>
            <person name="Shaw S."/>
            <person name="Blin K."/>
            <person name="Weber T."/>
        </authorList>
    </citation>
    <scope>NUCLEOTIDE SEQUENCE [LARGE SCALE GENOMIC DNA]</scope>
    <source>
        <strain evidence="5 6">NBC 01774</strain>
    </source>
</reference>
<dbReference type="Pfam" id="PF07729">
    <property type="entry name" value="FCD"/>
    <property type="match status" value="1"/>
</dbReference>
<dbReference type="InterPro" id="IPR036390">
    <property type="entry name" value="WH_DNA-bd_sf"/>
</dbReference>
<evidence type="ECO:0000256" key="3">
    <source>
        <dbReference type="ARBA" id="ARBA00023163"/>
    </source>
</evidence>
<dbReference type="EMBL" id="CP109106">
    <property type="protein sequence ID" value="WSB68204.1"/>
    <property type="molecule type" value="Genomic_DNA"/>
</dbReference>
<feature type="domain" description="HTH gntR-type" evidence="4">
    <location>
        <begin position="22"/>
        <end position="89"/>
    </location>
</feature>
<dbReference type="Proteomes" id="UP001344251">
    <property type="component" value="Chromosome"/>
</dbReference>
<evidence type="ECO:0000259" key="4">
    <source>
        <dbReference type="PROSITE" id="PS50949"/>
    </source>
</evidence>
<keyword evidence="2" id="KW-0238">DNA-binding</keyword>
<dbReference type="SMART" id="SM00895">
    <property type="entry name" value="FCD"/>
    <property type="match status" value="1"/>
</dbReference>
<evidence type="ECO:0000313" key="6">
    <source>
        <dbReference type="Proteomes" id="UP001344251"/>
    </source>
</evidence>
<dbReference type="SUPFAM" id="SSF48008">
    <property type="entry name" value="GntR ligand-binding domain-like"/>
    <property type="match status" value="1"/>
</dbReference>
<dbReference type="PROSITE" id="PS50949">
    <property type="entry name" value="HTH_GNTR"/>
    <property type="match status" value="1"/>
</dbReference>
<organism evidence="5 6">
    <name type="scientific">Streptomyces decoyicus</name>
    <dbReference type="NCBI Taxonomy" id="249567"/>
    <lineage>
        <taxon>Bacteria</taxon>
        <taxon>Bacillati</taxon>
        <taxon>Actinomycetota</taxon>
        <taxon>Actinomycetes</taxon>
        <taxon>Kitasatosporales</taxon>
        <taxon>Streptomycetaceae</taxon>
        <taxon>Streptomyces</taxon>
    </lineage>
</organism>
<dbReference type="InterPro" id="IPR011711">
    <property type="entry name" value="GntR_C"/>
</dbReference>
<sequence>MTTSSATALSKIRTDRTRLERLSAVDRVAQLLRERIIQGHFAPGMRLPEQEICTALGVSRNTLRESFRLLTRERIVEQHLNKGTFVRTIGPNDIADLYRARHIIECAALRGLGHPPFRLDAVEDALRDSEQAARERDWAGRATADMCFHQAIADLAKCQRASELIRRVLAELRLAVHAIDAPHHFIESQLTGDREILASLRSGNAKESERRLTAHLDHSLRQLLNAHG</sequence>
<dbReference type="InterPro" id="IPR036388">
    <property type="entry name" value="WH-like_DNA-bd_sf"/>
</dbReference>
<name>A0ABZ1FCV4_9ACTN</name>
<evidence type="ECO:0000256" key="1">
    <source>
        <dbReference type="ARBA" id="ARBA00023015"/>
    </source>
</evidence>
<accession>A0ABZ1FCV4</accession>
<proteinExistence type="predicted"/>
<protein>
    <submittedName>
        <fullName evidence="5">GntR family transcriptional regulator</fullName>
    </submittedName>
</protein>
<dbReference type="PANTHER" id="PTHR43537:SF45">
    <property type="entry name" value="GNTR FAMILY REGULATORY PROTEIN"/>
    <property type="match status" value="1"/>
</dbReference>
<keyword evidence="6" id="KW-1185">Reference proteome</keyword>
<dbReference type="SMART" id="SM00345">
    <property type="entry name" value="HTH_GNTR"/>
    <property type="match status" value="1"/>
</dbReference>
<keyword evidence="1" id="KW-0805">Transcription regulation</keyword>
<evidence type="ECO:0000313" key="5">
    <source>
        <dbReference type="EMBL" id="WSB68204.1"/>
    </source>
</evidence>
<dbReference type="Gene3D" id="1.20.120.530">
    <property type="entry name" value="GntR ligand-binding domain-like"/>
    <property type="match status" value="1"/>
</dbReference>
<dbReference type="InterPro" id="IPR000524">
    <property type="entry name" value="Tscrpt_reg_HTH_GntR"/>
</dbReference>
<gene>
    <name evidence="5" type="ORF">OG863_09675</name>
</gene>
<evidence type="ECO:0000256" key="2">
    <source>
        <dbReference type="ARBA" id="ARBA00023125"/>
    </source>
</evidence>